<keyword evidence="4" id="KW-1185">Reference proteome</keyword>
<proteinExistence type="predicted"/>
<dbReference type="EMBL" id="JANJYI010000004">
    <property type="protein sequence ID" value="KAK2652221.1"/>
    <property type="molecule type" value="Genomic_DNA"/>
</dbReference>
<dbReference type="SUPFAM" id="SSF57756">
    <property type="entry name" value="Retrovirus zinc finger-like domains"/>
    <property type="match status" value="1"/>
</dbReference>
<evidence type="ECO:0000256" key="1">
    <source>
        <dbReference type="PROSITE-ProRule" id="PRU00047"/>
    </source>
</evidence>
<evidence type="ECO:0000313" key="4">
    <source>
        <dbReference type="Proteomes" id="UP001280121"/>
    </source>
</evidence>
<name>A0AAD9X3S3_9ROSI</name>
<reference evidence="3" key="1">
    <citation type="journal article" date="2023" name="Plant J.">
        <title>Genome sequences and population genomics provide insights into the demographic history, inbreeding, and mutation load of two 'living fossil' tree species of Dipteronia.</title>
        <authorList>
            <person name="Feng Y."/>
            <person name="Comes H.P."/>
            <person name="Chen J."/>
            <person name="Zhu S."/>
            <person name="Lu R."/>
            <person name="Zhang X."/>
            <person name="Li P."/>
            <person name="Qiu J."/>
            <person name="Olsen K.M."/>
            <person name="Qiu Y."/>
        </authorList>
    </citation>
    <scope>NUCLEOTIDE SEQUENCE</scope>
    <source>
        <strain evidence="3">KIB01</strain>
    </source>
</reference>
<keyword evidence="1" id="KW-0862">Zinc</keyword>
<evidence type="ECO:0000313" key="3">
    <source>
        <dbReference type="EMBL" id="KAK2652221.1"/>
    </source>
</evidence>
<evidence type="ECO:0000259" key="2">
    <source>
        <dbReference type="PROSITE" id="PS50158"/>
    </source>
</evidence>
<dbReference type="InterPro" id="IPR036875">
    <property type="entry name" value="Znf_CCHC_sf"/>
</dbReference>
<keyword evidence="1" id="KW-0479">Metal-binding</keyword>
<dbReference type="GO" id="GO:0008270">
    <property type="term" value="F:zinc ion binding"/>
    <property type="evidence" value="ECO:0007669"/>
    <property type="project" value="UniProtKB-KW"/>
</dbReference>
<dbReference type="AlphaFoldDB" id="A0AAD9X3S3"/>
<keyword evidence="1" id="KW-0863">Zinc-finger</keyword>
<sequence>MDFISLCTNFYKRQTLINSYSVPIIPVGHPFTWVMPSDITERVVLNPISRRQAGPPRAGRHISSSARITTQNCRRCGQPGHNFRRCSNPALINEGPSRVVIEEASVSSVIQLATTDIRALPETPPWNDFRRYDDNIMKFCTCMTCSITEFQF</sequence>
<dbReference type="InterPro" id="IPR001878">
    <property type="entry name" value="Znf_CCHC"/>
</dbReference>
<protein>
    <recommendedName>
        <fullName evidence="2">CCHC-type domain-containing protein</fullName>
    </recommendedName>
</protein>
<organism evidence="3 4">
    <name type="scientific">Dipteronia dyeriana</name>
    <dbReference type="NCBI Taxonomy" id="168575"/>
    <lineage>
        <taxon>Eukaryota</taxon>
        <taxon>Viridiplantae</taxon>
        <taxon>Streptophyta</taxon>
        <taxon>Embryophyta</taxon>
        <taxon>Tracheophyta</taxon>
        <taxon>Spermatophyta</taxon>
        <taxon>Magnoliopsida</taxon>
        <taxon>eudicotyledons</taxon>
        <taxon>Gunneridae</taxon>
        <taxon>Pentapetalae</taxon>
        <taxon>rosids</taxon>
        <taxon>malvids</taxon>
        <taxon>Sapindales</taxon>
        <taxon>Sapindaceae</taxon>
        <taxon>Hippocastanoideae</taxon>
        <taxon>Acereae</taxon>
        <taxon>Dipteronia</taxon>
    </lineage>
</organism>
<feature type="domain" description="CCHC-type" evidence="2">
    <location>
        <begin position="73"/>
        <end position="88"/>
    </location>
</feature>
<dbReference type="GO" id="GO:0003676">
    <property type="term" value="F:nucleic acid binding"/>
    <property type="evidence" value="ECO:0007669"/>
    <property type="project" value="InterPro"/>
</dbReference>
<accession>A0AAD9X3S3</accession>
<gene>
    <name evidence="3" type="ORF">Ddye_012077</name>
</gene>
<dbReference type="PROSITE" id="PS50158">
    <property type="entry name" value="ZF_CCHC"/>
    <property type="match status" value="1"/>
</dbReference>
<dbReference type="Proteomes" id="UP001280121">
    <property type="component" value="Unassembled WGS sequence"/>
</dbReference>
<comment type="caution">
    <text evidence="3">The sequence shown here is derived from an EMBL/GenBank/DDBJ whole genome shotgun (WGS) entry which is preliminary data.</text>
</comment>